<feature type="domain" description="Integrase catalytic" evidence="2">
    <location>
        <begin position="135"/>
        <end position="299"/>
    </location>
</feature>
<dbReference type="PANTHER" id="PTHR46889:SF5">
    <property type="entry name" value="INTEGRASE PROTEIN"/>
    <property type="match status" value="1"/>
</dbReference>
<reference evidence="3 4" key="1">
    <citation type="submission" date="2017-01" db="EMBL/GenBank/DDBJ databases">
        <authorList>
            <person name="Varghese N."/>
            <person name="Submissions S."/>
        </authorList>
    </citation>
    <scope>NUCLEOTIDE SEQUENCE [LARGE SCALE GENOMIC DNA]</scope>
    <source>
        <strain evidence="3 4">ATCC 23464</strain>
    </source>
</reference>
<dbReference type="InterPro" id="IPR050900">
    <property type="entry name" value="Transposase_IS3/IS150/IS904"/>
</dbReference>
<dbReference type="InterPro" id="IPR001584">
    <property type="entry name" value="Integrase_cat-core"/>
</dbReference>
<dbReference type="NCBIfam" id="NF033516">
    <property type="entry name" value="transpos_IS3"/>
    <property type="match status" value="1"/>
</dbReference>
<dbReference type="InterPro" id="IPR025948">
    <property type="entry name" value="HTH-like_dom"/>
</dbReference>
<evidence type="ECO:0000313" key="3">
    <source>
        <dbReference type="EMBL" id="SIR75301.1"/>
    </source>
</evidence>
<dbReference type="InterPro" id="IPR048020">
    <property type="entry name" value="Transpos_IS3"/>
</dbReference>
<dbReference type="Gene3D" id="3.30.420.10">
    <property type="entry name" value="Ribonuclease H-like superfamily/Ribonuclease H"/>
    <property type="match status" value="1"/>
</dbReference>
<dbReference type="Pfam" id="PF13276">
    <property type="entry name" value="HTH_21"/>
    <property type="match status" value="1"/>
</dbReference>
<comment type="caution">
    <text evidence="3">The sequence shown here is derived from an EMBL/GenBank/DDBJ whole genome shotgun (WGS) entry which is preliminary data.</text>
</comment>
<dbReference type="PROSITE" id="PS50994">
    <property type="entry name" value="INTEGRASE"/>
    <property type="match status" value="1"/>
</dbReference>
<sequence length="301" mass="35408">MTPFERFQIINHTLRKHGLQRMTRYLCGLAHVSLSGYYRWLATEETRQVREDADERDALLIKERFDNLKGKAGALVIKMRLEREIGVVMNHKKIRRLMRKFNLIATIRQANPYRKMAKATQEHQTCPNLLKRQFDQAEPEKVLLTDITYMHYGNGQCAYLSVVKDGATRQILAHYLSSSLAMPLVEQTLERLLDRLNENIHPEAILHSDQGMHYTHPKFRLLVRKAGFTQSMSRKGNCWDNASMETFFGHMKDDLEYRSCMTLTELRAQVDDYITYYNSERYQWALKKMTPDEFRSHLLTA</sequence>
<dbReference type="InterPro" id="IPR012337">
    <property type="entry name" value="RNaseH-like_sf"/>
</dbReference>
<dbReference type="EMBL" id="FTNK01000069">
    <property type="protein sequence ID" value="SIR75301.1"/>
    <property type="molecule type" value="Genomic_DNA"/>
</dbReference>
<gene>
    <name evidence="3" type="ORF">SAMN05421578_1691</name>
</gene>
<evidence type="ECO:0000313" key="4">
    <source>
        <dbReference type="Proteomes" id="UP000186666"/>
    </source>
</evidence>
<organism evidence="3 4">
    <name type="scientific">Paenibacillus macquariensis</name>
    <dbReference type="NCBI Taxonomy" id="948756"/>
    <lineage>
        <taxon>Bacteria</taxon>
        <taxon>Bacillati</taxon>
        <taxon>Bacillota</taxon>
        <taxon>Bacilli</taxon>
        <taxon>Bacillales</taxon>
        <taxon>Paenibacillaceae</taxon>
        <taxon>Paenibacillus</taxon>
    </lineage>
</organism>
<keyword evidence="4" id="KW-1185">Reference proteome</keyword>
<dbReference type="Proteomes" id="UP000186666">
    <property type="component" value="Unassembled WGS sequence"/>
</dbReference>
<name>A0ABY1KFC5_9BACL</name>
<proteinExistence type="predicted"/>
<dbReference type="Pfam" id="PF13333">
    <property type="entry name" value="rve_2"/>
    <property type="match status" value="1"/>
</dbReference>
<evidence type="ECO:0000259" key="2">
    <source>
        <dbReference type="PROSITE" id="PS50994"/>
    </source>
</evidence>
<dbReference type="SUPFAM" id="SSF53098">
    <property type="entry name" value="Ribonuclease H-like"/>
    <property type="match status" value="1"/>
</dbReference>
<dbReference type="PANTHER" id="PTHR46889">
    <property type="entry name" value="TRANSPOSASE INSF FOR INSERTION SEQUENCE IS3B-RELATED"/>
    <property type="match status" value="1"/>
</dbReference>
<evidence type="ECO:0000256" key="1">
    <source>
        <dbReference type="ARBA" id="ARBA00002286"/>
    </source>
</evidence>
<comment type="function">
    <text evidence="1">Involved in the transposition of the insertion sequence.</text>
</comment>
<dbReference type="InterPro" id="IPR036397">
    <property type="entry name" value="RNaseH_sf"/>
</dbReference>
<dbReference type="Pfam" id="PF00665">
    <property type="entry name" value="rve"/>
    <property type="match status" value="1"/>
</dbReference>
<protein>
    <submittedName>
        <fullName evidence="3">Transposase InsO and inactivated derivatives</fullName>
    </submittedName>
</protein>
<accession>A0ABY1KFC5</accession>